<dbReference type="Pfam" id="PF11838">
    <property type="entry name" value="ERAP1_C"/>
    <property type="match status" value="1"/>
</dbReference>
<dbReference type="Gene3D" id="2.60.40.1730">
    <property type="entry name" value="tricorn interacting facor f3 domain"/>
    <property type="match status" value="1"/>
</dbReference>
<keyword evidence="10" id="KW-0862">Zinc</keyword>
<gene>
    <name evidence="17" type="primary">pepN</name>
    <name evidence="17" type="ORF">PU630_04105</name>
</gene>
<evidence type="ECO:0000259" key="16">
    <source>
        <dbReference type="Pfam" id="PF17900"/>
    </source>
</evidence>
<keyword evidence="11" id="KW-0482">Metalloprotease</keyword>
<evidence type="ECO:0000256" key="7">
    <source>
        <dbReference type="ARBA" id="ARBA00022670"/>
    </source>
</evidence>
<evidence type="ECO:0000256" key="11">
    <source>
        <dbReference type="ARBA" id="ARBA00023049"/>
    </source>
</evidence>
<evidence type="ECO:0000256" key="13">
    <source>
        <dbReference type="ARBA" id="ARBA00031533"/>
    </source>
</evidence>
<dbReference type="EMBL" id="CP119108">
    <property type="protein sequence ID" value="WEG09760.1"/>
    <property type="molecule type" value="Genomic_DNA"/>
</dbReference>
<evidence type="ECO:0000256" key="12">
    <source>
        <dbReference type="ARBA" id="ARBA00029811"/>
    </source>
</evidence>
<sequence length="876" mass="95397">MTDLPRPTNENLTRDEAAARSRIVRTHEYSVDIDFSRAADAAVDTYPVRTRITFDAEAGASTFLDYLGARVTSITLNGHEVDAAAAVDGARIALGPLAEENEVVIVSESIYSRSGEGVHRFVDPADGATYLYSQNEPVDCRRIYPCFDQPDLKARFHVTITADASWHVAANGELLASHAVRDGVTRREFAVTEPMSTYITTFLAGPYAQWHDEYTGRTASGVEVTVPLGIACRASLSDSMDPDEVFDITKRGLDWFHRAFDVAYPWGKYDQVFVPEYNLGAMENPGLVTLTERYVFTSPATEAQHEQRANTLLHEMCHMWFGDLVTMVWWDDLWLKESFADYVGTLAVDEATDFTTAWTTFASRRKAWAYRQDQYPTTHPIVADIVDLEAADQNFDGITYAKGASVLKQLSAFVGQDTFLAAARAYFAKHAWGNTTLDDFLDALGEASGRDMRGWADAWLTTAGVNRLRVQTTVEDGVIASAALHQDGVDPRTGDEVLRPHVLRVGVYAPTDDEGPAEFEAAFEARIDGASIDVPELVGVAADRAVLPNDGDLTYAKIAQDAHSLDVVLDAGLDDELARATALAGAWNMVRDADLAAERFVDGVVAGEYLIEDSGVLAQVLAQATSGLATYTSADQRQELLARWVAFLVDAVLEDPSTSDRRTVLLRTLFGALCEQRSPVEPVLEVVRAWIVDPDMALGEELTWDAWVTLAAHGAADEAELRAAQAAAPTAVSSTGLTRALAARPDEAVKDAAREAAYTGRSADGAVLSNDHLQATIDGLEIDPTGVGAGHEAEYWQRIESVWGAQTQGQATRVVAGLFPADAEVADGDAQRHPLVVAAREWLSSRAEAPQALRRIVIERLDDLERRLRAQAASGE</sequence>
<evidence type="ECO:0000256" key="3">
    <source>
        <dbReference type="ARBA" id="ARBA00010136"/>
    </source>
</evidence>
<name>A0ABY8BZX6_9MICO</name>
<evidence type="ECO:0000256" key="8">
    <source>
        <dbReference type="ARBA" id="ARBA00022723"/>
    </source>
</evidence>
<evidence type="ECO:0000313" key="17">
    <source>
        <dbReference type="EMBL" id="WEG09760.1"/>
    </source>
</evidence>
<evidence type="ECO:0000256" key="5">
    <source>
        <dbReference type="ARBA" id="ARBA00015611"/>
    </source>
</evidence>
<evidence type="ECO:0000256" key="2">
    <source>
        <dbReference type="ARBA" id="ARBA00001947"/>
    </source>
</evidence>
<evidence type="ECO:0000256" key="10">
    <source>
        <dbReference type="ARBA" id="ARBA00022833"/>
    </source>
</evidence>
<evidence type="ECO:0000259" key="14">
    <source>
        <dbReference type="Pfam" id="PF01433"/>
    </source>
</evidence>
<feature type="domain" description="Peptidase M1 membrane alanine aminopeptidase" evidence="14">
    <location>
        <begin position="246"/>
        <end position="459"/>
    </location>
</feature>
<evidence type="ECO:0000259" key="15">
    <source>
        <dbReference type="Pfam" id="PF11838"/>
    </source>
</evidence>
<dbReference type="PANTHER" id="PTHR11533:SF174">
    <property type="entry name" value="PUROMYCIN-SENSITIVE AMINOPEPTIDASE-RELATED"/>
    <property type="match status" value="1"/>
</dbReference>
<dbReference type="SUPFAM" id="SSF55486">
    <property type="entry name" value="Metalloproteases ('zincins'), catalytic domain"/>
    <property type="match status" value="1"/>
</dbReference>
<dbReference type="InterPro" id="IPR014782">
    <property type="entry name" value="Peptidase_M1_dom"/>
</dbReference>
<dbReference type="InterPro" id="IPR050344">
    <property type="entry name" value="Peptidase_M1_aminopeptidases"/>
</dbReference>
<evidence type="ECO:0000256" key="9">
    <source>
        <dbReference type="ARBA" id="ARBA00022801"/>
    </source>
</evidence>
<evidence type="ECO:0000256" key="1">
    <source>
        <dbReference type="ARBA" id="ARBA00000098"/>
    </source>
</evidence>
<dbReference type="PRINTS" id="PR00756">
    <property type="entry name" value="ALADIPTASE"/>
</dbReference>
<evidence type="ECO:0000256" key="6">
    <source>
        <dbReference type="ARBA" id="ARBA00022438"/>
    </source>
</evidence>
<dbReference type="RefSeq" id="WP_275279086.1">
    <property type="nucleotide sequence ID" value="NZ_CP119108.1"/>
</dbReference>
<evidence type="ECO:0000313" key="18">
    <source>
        <dbReference type="Proteomes" id="UP001214553"/>
    </source>
</evidence>
<feature type="domain" description="ERAP1-like C-terminal" evidence="15">
    <location>
        <begin position="546"/>
        <end position="866"/>
    </location>
</feature>
<dbReference type="InterPro" id="IPR024571">
    <property type="entry name" value="ERAP1-like_C_dom"/>
</dbReference>
<dbReference type="CDD" id="cd09602">
    <property type="entry name" value="M1_APN"/>
    <property type="match status" value="1"/>
</dbReference>
<keyword evidence="9 17" id="KW-0378">Hydrolase</keyword>
<comment type="cofactor">
    <cofactor evidence="2">
        <name>Zn(2+)</name>
        <dbReference type="ChEBI" id="CHEBI:29105"/>
    </cofactor>
</comment>
<comment type="similarity">
    <text evidence="3">Belongs to the peptidase M1 family.</text>
</comment>
<dbReference type="InterPro" id="IPR045357">
    <property type="entry name" value="Aminopeptidase_N-like_N"/>
</dbReference>
<keyword evidence="7" id="KW-0645">Protease</keyword>
<dbReference type="Proteomes" id="UP001214553">
    <property type="component" value="Chromosome"/>
</dbReference>
<dbReference type="InterPro" id="IPR042097">
    <property type="entry name" value="Aminopeptidase_N-like_N_sf"/>
</dbReference>
<comment type="catalytic activity">
    <reaction evidence="1">
        <text>Release of an N-terminal amino acid, Xaa-|-Yaa- from a peptide, amide or arylamide. Xaa is preferably Ala, but may be most amino acids including Pro (slow action). When a terminal hydrophobic residue is followed by a prolyl residue, the two may be released as an intact Xaa-Pro dipeptide.</text>
        <dbReference type="EC" id="3.4.11.2"/>
    </reaction>
</comment>
<evidence type="ECO:0000256" key="4">
    <source>
        <dbReference type="ARBA" id="ARBA00012564"/>
    </source>
</evidence>
<dbReference type="InterPro" id="IPR012778">
    <property type="entry name" value="Pept_M1_aminopeptidase"/>
</dbReference>
<dbReference type="SUPFAM" id="SSF63737">
    <property type="entry name" value="Leukotriene A4 hydrolase N-terminal domain"/>
    <property type="match status" value="1"/>
</dbReference>
<dbReference type="NCBIfam" id="TIGR02412">
    <property type="entry name" value="pepN_strep_liv"/>
    <property type="match status" value="1"/>
</dbReference>
<proteinExistence type="inferred from homology"/>
<keyword evidence="18" id="KW-1185">Reference proteome</keyword>
<reference evidence="17 18" key="1">
    <citation type="submission" date="2023-03" db="EMBL/GenBank/DDBJ databases">
        <title>Genome sequence of Microbacterium sp. KACC 23027.</title>
        <authorList>
            <person name="Kim S."/>
            <person name="Heo J."/>
            <person name="Kwon S.-W."/>
        </authorList>
    </citation>
    <scope>NUCLEOTIDE SEQUENCE [LARGE SCALE GENOMIC DNA]</scope>
    <source>
        <strain evidence="17 18">KACC 23027</strain>
    </source>
</reference>
<dbReference type="InterPro" id="IPR027268">
    <property type="entry name" value="Peptidase_M4/M1_CTD_sf"/>
</dbReference>
<keyword evidence="8" id="KW-0479">Metal-binding</keyword>
<dbReference type="Gene3D" id="1.10.390.10">
    <property type="entry name" value="Neutral Protease Domain 2"/>
    <property type="match status" value="1"/>
</dbReference>
<organism evidence="17 18">
    <name type="scientific">Microbacterium horticulturae</name>
    <dbReference type="NCBI Taxonomy" id="3028316"/>
    <lineage>
        <taxon>Bacteria</taxon>
        <taxon>Bacillati</taxon>
        <taxon>Actinomycetota</taxon>
        <taxon>Actinomycetes</taxon>
        <taxon>Micrococcales</taxon>
        <taxon>Microbacteriaceae</taxon>
        <taxon>Microbacterium</taxon>
    </lineage>
</organism>
<dbReference type="InterPro" id="IPR001930">
    <property type="entry name" value="Peptidase_M1"/>
</dbReference>
<dbReference type="PANTHER" id="PTHR11533">
    <property type="entry name" value="PROTEASE M1 ZINC METALLOPROTEASE"/>
    <property type="match status" value="1"/>
</dbReference>
<dbReference type="GO" id="GO:0016285">
    <property type="term" value="F:alanyl aminopeptidase activity"/>
    <property type="evidence" value="ECO:0007669"/>
    <property type="project" value="UniProtKB-EC"/>
</dbReference>
<keyword evidence="6 17" id="KW-0031">Aminopeptidase</keyword>
<protein>
    <recommendedName>
        <fullName evidence="5">Aminopeptidase N</fullName>
        <ecNumber evidence="4">3.4.11.2</ecNumber>
    </recommendedName>
    <alternativeName>
        <fullName evidence="12">Alanine aminopeptidase</fullName>
    </alternativeName>
    <alternativeName>
        <fullName evidence="13">Lysyl aminopeptidase</fullName>
    </alternativeName>
</protein>
<dbReference type="EC" id="3.4.11.2" evidence="4"/>
<feature type="domain" description="Aminopeptidase N-like N-terminal" evidence="16">
    <location>
        <begin position="128"/>
        <end position="199"/>
    </location>
</feature>
<accession>A0ABY8BZX6</accession>
<dbReference type="Pfam" id="PF01433">
    <property type="entry name" value="Peptidase_M1"/>
    <property type="match status" value="1"/>
</dbReference>
<dbReference type="Pfam" id="PF17900">
    <property type="entry name" value="Peptidase_M1_N"/>
    <property type="match status" value="1"/>
</dbReference>